<comment type="caution">
    <text evidence="1">The sequence shown here is derived from an EMBL/GenBank/DDBJ whole genome shotgun (WGS) entry which is preliminary data.</text>
</comment>
<proteinExistence type="predicted"/>
<accession>A0ACC0MD76</accession>
<name>A0ACC0MD76_RHOML</name>
<dbReference type="Proteomes" id="UP001062846">
    <property type="component" value="Chromosome 9"/>
</dbReference>
<reference evidence="1" key="1">
    <citation type="submission" date="2022-02" db="EMBL/GenBank/DDBJ databases">
        <title>Plant Genome Project.</title>
        <authorList>
            <person name="Zhang R.-G."/>
        </authorList>
    </citation>
    <scope>NUCLEOTIDE SEQUENCE</scope>
    <source>
        <strain evidence="1">AT1</strain>
    </source>
</reference>
<evidence type="ECO:0000313" key="2">
    <source>
        <dbReference type="Proteomes" id="UP001062846"/>
    </source>
</evidence>
<keyword evidence="2" id="KW-1185">Reference proteome</keyword>
<organism evidence="1 2">
    <name type="scientific">Rhododendron molle</name>
    <name type="common">Chinese azalea</name>
    <name type="synonym">Azalea mollis</name>
    <dbReference type="NCBI Taxonomy" id="49168"/>
    <lineage>
        <taxon>Eukaryota</taxon>
        <taxon>Viridiplantae</taxon>
        <taxon>Streptophyta</taxon>
        <taxon>Embryophyta</taxon>
        <taxon>Tracheophyta</taxon>
        <taxon>Spermatophyta</taxon>
        <taxon>Magnoliopsida</taxon>
        <taxon>eudicotyledons</taxon>
        <taxon>Gunneridae</taxon>
        <taxon>Pentapetalae</taxon>
        <taxon>asterids</taxon>
        <taxon>Ericales</taxon>
        <taxon>Ericaceae</taxon>
        <taxon>Ericoideae</taxon>
        <taxon>Rhodoreae</taxon>
        <taxon>Rhododendron</taxon>
    </lineage>
</organism>
<evidence type="ECO:0000313" key="1">
    <source>
        <dbReference type="EMBL" id="KAI8538452.1"/>
    </source>
</evidence>
<protein>
    <submittedName>
        <fullName evidence="1">Uncharacterized protein</fullName>
    </submittedName>
</protein>
<dbReference type="EMBL" id="CM046396">
    <property type="protein sequence ID" value="KAI8538452.1"/>
    <property type="molecule type" value="Genomic_DNA"/>
</dbReference>
<sequence length="67" mass="7857">MPPIACNWTIYHDSIAKNWDVPYVKAIQKFKEIISNDVATKEVIDVDKAFFFFFCQMYLVLCACILF</sequence>
<gene>
    <name evidence="1" type="ORF">RHMOL_Rhmol09G0104900</name>
</gene>